<dbReference type="Proteomes" id="UP000736373">
    <property type="component" value="Unassembled WGS sequence"/>
</dbReference>
<organism evidence="1 2">
    <name type="scientific">Paraburkholderia podalyriae</name>
    <dbReference type="NCBI Taxonomy" id="1938811"/>
    <lineage>
        <taxon>Bacteria</taxon>
        <taxon>Pseudomonadati</taxon>
        <taxon>Pseudomonadota</taxon>
        <taxon>Betaproteobacteria</taxon>
        <taxon>Burkholderiales</taxon>
        <taxon>Burkholderiaceae</taxon>
        <taxon>Paraburkholderia</taxon>
    </lineage>
</organism>
<proteinExistence type="predicted"/>
<dbReference type="EMBL" id="VZQQ01000009">
    <property type="protein sequence ID" value="MBC8747549.1"/>
    <property type="molecule type" value="Genomic_DNA"/>
</dbReference>
<sequence>MKWYQTDLRKHDRVMGACALQSIGWQGVSNELIGELGDTVKQRMLARGTPCGDEPGMKRFGSLPPIPNPEPGVNPTEFWNGNHRAAGMRLWTVPDGNQQVNINAEQVPNPVTAEEMSQRTLRTVTLMKDGSMYATEMNRYFEEARSDQDALGARDDNGVYLDPGVPYLESIHDREKTIFPNDPYSAAGRTGRLETQQEMLNRIEDYQPMPTNHSTLPQFEPFMTRVAVWDLPIGFCDSFENPDFWARLIRDADWLNYTDPYFAYGTLNVPPVPEGVDKETVADAITEAQAERLRKEALYAKN</sequence>
<protein>
    <submittedName>
        <fullName evidence="1">Uncharacterized protein</fullName>
    </submittedName>
</protein>
<keyword evidence="2" id="KW-1185">Reference proteome</keyword>
<reference evidence="1 2" key="1">
    <citation type="submission" date="2019-09" db="EMBL/GenBank/DDBJ databases">
        <title>Paraburkholderia podalyriae sp. nov., A South African Podalyria-associated rhizobium.</title>
        <authorList>
            <person name="Mavima L."/>
            <person name="Beukes C.W."/>
            <person name="Palmer M."/>
            <person name="De Meyer S.E."/>
            <person name="James E.K."/>
            <person name="Maluk M."/>
            <person name="Avontuur J.R."/>
            <person name="Chan W.Y."/>
            <person name="Venter S.N."/>
            <person name="Steenkamp E.T."/>
        </authorList>
    </citation>
    <scope>NUCLEOTIDE SEQUENCE [LARGE SCALE GENOMIC DNA]</scope>
    <source>
        <strain evidence="1 2">WC7.3b</strain>
    </source>
</reference>
<comment type="caution">
    <text evidence="1">The sequence shown here is derived from an EMBL/GenBank/DDBJ whole genome shotgun (WGS) entry which is preliminary data.</text>
</comment>
<dbReference type="RefSeq" id="WP_187634630.1">
    <property type="nucleotide sequence ID" value="NZ_VZQQ01000009.1"/>
</dbReference>
<evidence type="ECO:0000313" key="2">
    <source>
        <dbReference type="Proteomes" id="UP000736373"/>
    </source>
</evidence>
<gene>
    <name evidence="1" type="ORF">F6X42_13320</name>
</gene>
<name>A0ABR7PND9_9BURK</name>
<evidence type="ECO:0000313" key="1">
    <source>
        <dbReference type="EMBL" id="MBC8747549.1"/>
    </source>
</evidence>
<accession>A0ABR7PND9</accession>